<dbReference type="Proteomes" id="UP000016930">
    <property type="component" value="Unassembled WGS sequence"/>
</dbReference>
<sequence>MCVVAFLPPGSLKVEYVGTGIQERTVHMPRAISRELDRVYELCTHYNAPLGMLTDEALSVAINGIERIKYSDDPPVLELSTSFAPTDPVQVAIGGMLHVLGCRNMAIFHTKSPPLQPYLGAVVEHAPTLSSLDEAIATRYAFEDWDLFTMQRCRDEWYLFWDWQHELRRRALVRPLDKGDTLKIKLGSDFGTRHFLMRSPYPKQPLPSEGYSIFATQARPRDDVIDAIFRDSGECDRLSDQHVVFTVSEVRRSGRLGYSQVVFGTLVNNSTKLCLKLYDERFFAIEEVEGYDDPLVQCDPAQRFNDLMTATYLARNEETIYDRLSELQGSLLPYYYGIRRVELPDGTTVWGLLTEFIEGPIIEHIDARDWSREAQIDFIRRMRHLFRALRYAGVTHNDDSPRNLLCPNIGVRGSGAPGIVLIDFAFSDPWLNDDRGTPPVYDSPTDKPHFRPLLLHVGISKDLVNEQWEPLDELEI</sequence>
<proteinExistence type="predicted"/>
<dbReference type="OrthoDB" id="2793915at2759"/>
<reference evidence="1 2" key="1">
    <citation type="journal article" date="2012" name="Proc. Natl. Acad. Sci. U.S.A.">
        <title>Comparative genomics of Ceriporiopsis subvermispora and Phanerochaete chrysosporium provide insight into selective ligninolysis.</title>
        <authorList>
            <person name="Fernandez-Fueyo E."/>
            <person name="Ruiz-Duenas F.J."/>
            <person name="Ferreira P."/>
            <person name="Floudas D."/>
            <person name="Hibbett D.S."/>
            <person name="Canessa P."/>
            <person name="Larrondo L.F."/>
            <person name="James T.Y."/>
            <person name="Seelenfreund D."/>
            <person name="Lobos S."/>
            <person name="Polanco R."/>
            <person name="Tello M."/>
            <person name="Honda Y."/>
            <person name="Watanabe T."/>
            <person name="Watanabe T."/>
            <person name="Ryu J.S."/>
            <person name="Kubicek C.P."/>
            <person name="Schmoll M."/>
            <person name="Gaskell J."/>
            <person name="Hammel K.E."/>
            <person name="St John F.J."/>
            <person name="Vanden Wymelenberg A."/>
            <person name="Sabat G."/>
            <person name="Splinter BonDurant S."/>
            <person name="Syed K."/>
            <person name="Yadav J.S."/>
            <person name="Doddapaneni H."/>
            <person name="Subramanian V."/>
            <person name="Lavin J.L."/>
            <person name="Oguiza J.A."/>
            <person name="Perez G."/>
            <person name="Pisabarro A.G."/>
            <person name="Ramirez L."/>
            <person name="Santoyo F."/>
            <person name="Master E."/>
            <person name="Coutinho P.M."/>
            <person name="Henrissat B."/>
            <person name="Lombard V."/>
            <person name="Magnuson J.K."/>
            <person name="Kuees U."/>
            <person name="Hori C."/>
            <person name="Igarashi K."/>
            <person name="Samejima M."/>
            <person name="Held B.W."/>
            <person name="Barry K.W."/>
            <person name="LaButti K.M."/>
            <person name="Lapidus A."/>
            <person name="Lindquist E.A."/>
            <person name="Lucas S.M."/>
            <person name="Riley R."/>
            <person name="Salamov A.A."/>
            <person name="Hoffmeister D."/>
            <person name="Schwenk D."/>
            <person name="Hadar Y."/>
            <person name="Yarden O."/>
            <person name="de Vries R.P."/>
            <person name="Wiebenga A."/>
            <person name="Stenlid J."/>
            <person name="Eastwood D."/>
            <person name="Grigoriev I.V."/>
            <person name="Berka R.M."/>
            <person name="Blanchette R.A."/>
            <person name="Kersten P."/>
            <person name="Martinez A.T."/>
            <person name="Vicuna R."/>
            <person name="Cullen D."/>
        </authorList>
    </citation>
    <scope>NUCLEOTIDE SEQUENCE [LARGE SCALE GENOMIC DNA]</scope>
    <source>
        <strain evidence="1 2">B</strain>
    </source>
</reference>
<accession>M2QQJ6</accession>
<evidence type="ECO:0000313" key="2">
    <source>
        <dbReference type="Proteomes" id="UP000016930"/>
    </source>
</evidence>
<dbReference type="EMBL" id="KB445803">
    <property type="protein sequence ID" value="EMD34425.1"/>
    <property type="molecule type" value="Genomic_DNA"/>
</dbReference>
<protein>
    <recommendedName>
        <fullName evidence="3">Protein kinase domain-containing protein</fullName>
    </recommendedName>
</protein>
<evidence type="ECO:0008006" key="3">
    <source>
        <dbReference type="Google" id="ProtNLM"/>
    </source>
</evidence>
<name>M2QQJ6_CERS8</name>
<dbReference type="InterPro" id="IPR011009">
    <property type="entry name" value="Kinase-like_dom_sf"/>
</dbReference>
<dbReference type="AlphaFoldDB" id="M2QQJ6"/>
<dbReference type="SUPFAM" id="SSF56112">
    <property type="entry name" value="Protein kinase-like (PK-like)"/>
    <property type="match status" value="1"/>
</dbReference>
<dbReference type="HOGENOM" id="CLU_032057_0_0_1"/>
<gene>
    <name evidence="1" type="ORF">CERSUDRAFT_107602</name>
</gene>
<organism evidence="1 2">
    <name type="scientific">Ceriporiopsis subvermispora (strain B)</name>
    <name type="common">White-rot fungus</name>
    <name type="synonym">Gelatoporia subvermispora</name>
    <dbReference type="NCBI Taxonomy" id="914234"/>
    <lineage>
        <taxon>Eukaryota</taxon>
        <taxon>Fungi</taxon>
        <taxon>Dikarya</taxon>
        <taxon>Basidiomycota</taxon>
        <taxon>Agaricomycotina</taxon>
        <taxon>Agaricomycetes</taxon>
        <taxon>Polyporales</taxon>
        <taxon>Gelatoporiaceae</taxon>
        <taxon>Gelatoporia</taxon>
    </lineage>
</organism>
<evidence type="ECO:0000313" key="1">
    <source>
        <dbReference type="EMBL" id="EMD34425.1"/>
    </source>
</evidence>
<keyword evidence="2" id="KW-1185">Reference proteome</keyword>